<dbReference type="AlphaFoldDB" id="A0A811XV79"/>
<feature type="region of interest" description="Disordered" evidence="1">
    <location>
        <begin position="76"/>
        <end position="99"/>
    </location>
</feature>
<accession>A0A811XV79</accession>
<protein>
    <submittedName>
        <fullName evidence="2">(raccoon dog) hypothetical protein</fullName>
    </submittedName>
</protein>
<comment type="caution">
    <text evidence="2">The sequence shown here is derived from an EMBL/GenBank/DDBJ whole genome shotgun (WGS) entry which is preliminary data.</text>
</comment>
<gene>
    <name evidence="2" type="ORF">NYPRO_LOCUS1312</name>
</gene>
<name>A0A811XV79_NYCPR</name>
<evidence type="ECO:0000313" key="3">
    <source>
        <dbReference type="Proteomes" id="UP000645828"/>
    </source>
</evidence>
<keyword evidence="3" id="KW-1185">Reference proteome</keyword>
<dbReference type="EMBL" id="CAJHUB010000649">
    <property type="protein sequence ID" value="CAD7668044.1"/>
    <property type="molecule type" value="Genomic_DNA"/>
</dbReference>
<organism evidence="2 3">
    <name type="scientific">Nyctereutes procyonoides</name>
    <name type="common">Raccoon dog</name>
    <name type="synonym">Canis procyonoides</name>
    <dbReference type="NCBI Taxonomy" id="34880"/>
    <lineage>
        <taxon>Eukaryota</taxon>
        <taxon>Metazoa</taxon>
        <taxon>Chordata</taxon>
        <taxon>Craniata</taxon>
        <taxon>Vertebrata</taxon>
        <taxon>Euteleostomi</taxon>
        <taxon>Mammalia</taxon>
        <taxon>Eutheria</taxon>
        <taxon>Laurasiatheria</taxon>
        <taxon>Carnivora</taxon>
        <taxon>Caniformia</taxon>
        <taxon>Canidae</taxon>
        <taxon>Nyctereutes</taxon>
    </lineage>
</organism>
<dbReference type="Proteomes" id="UP000645828">
    <property type="component" value="Unassembled WGS sequence"/>
</dbReference>
<sequence>MLNGDHFFSRGFRHPHQCLGGWLKALMKGGGGHDAARALARVPKSLAVGRETGLSLGPVCCCRPLSRVGLSQYRAPGANGHLPSTPAEGKPLTPKNPPKQRPALSLPFLHQFGKRGFGGDLETKPPLSCSAFCPGASRDLCAGMLSGRENVRVAVISTLITEEFKTPVDRTLTPK</sequence>
<evidence type="ECO:0000313" key="2">
    <source>
        <dbReference type="EMBL" id="CAD7668044.1"/>
    </source>
</evidence>
<proteinExistence type="predicted"/>
<evidence type="ECO:0000256" key="1">
    <source>
        <dbReference type="SAM" id="MobiDB-lite"/>
    </source>
</evidence>
<reference evidence="2" key="1">
    <citation type="submission" date="2020-12" db="EMBL/GenBank/DDBJ databases">
        <authorList>
            <consortium name="Molecular Ecology Group"/>
        </authorList>
    </citation>
    <scope>NUCLEOTIDE SEQUENCE</scope>
    <source>
        <strain evidence="2">TBG_1078</strain>
    </source>
</reference>